<dbReference type="InterPro" id="IPR015943">
    <property type="entry name" value="WD40/YVTN_repeat-like_dom_sf"/>
</dbReference>
<proteinExistence type="predicted"/>
<protein>
    <recommendedName>
        <fullName evidence="13">WD repeat-containing protein 78</fullName>
    </recommendedName>
</protein>
<evidence type="ECO:0000256" key="8">
    <source>
        <dbReference type="ARBA" id="ARBA00023212"/>
    </source>
</evidence>
<dbReference type="PANTHER" id="PTHR12442:SF12">
    <property type="entry name" value="DYNEIN AXONEMAL INTERMEDIATE CHAIN 4"/>
    <property type="match status" value="1"/>
</dbReference>
<keyword evidence="5" id="KW-0677">Repeat</keyword>
<evidence type="ECO:0000313" key="12">
    <source>
        <dbReference type="Proteomes" id="UP001352852"/>
    </source>
</evidence>
<keyword evidence="4" id="KW-0853">WD repeat</keyword>
<evidence type="ECO:0000256" key="3">
    <source>
        <dbReference type="ARBA" id="ARBA00022490"/>
    </source>
</evidence>
<keyword evidence="7" id="KW-0969">Cilium</keyword>
<dbReference type="Proteomes" id="UP001352852">
    <property type="component" value="Unassembled WGS sequence"/>
</dbReference>
<keyword evidence="6" id="KW-0282">Flagellum</keyword>
<comment type="caution">
    <text evidence="11">The sequence shown here is derived from an EMBL/GenBank/DDBJ whole genome shotgun (WGS) entry which is preliminary data.</text>
</comment>
<organism evidence="11 12">
    <name type="scientific">Characodon lateralis</name>
    <dbReference type="NCBI Taxonomy" id="208331"/>
    <lineage>
        <taxon>Eukaryota</taxon>
        <taxon>Metazoa</taxon>
        <taxon>Chordata</taxon>
        <taxon>Craniata</taxon>
        <taxon>Vertebrata</taxon>
        <taxon>Euteleostomi</taxon>
        <taxon>Actinopterygii</taxon>
        <taxon>Neopterygii</taxon>
        <taxon>Teleostei</taxon>
        <taxon>Neoteleostei</taxon>
        <taxon>Acanthomorphata</taxon>
        <taxon>Ovalentaria</taxon>
        <taxon>Atherinomorphae</taxon>
        <taxon>Cyprinodontiformes</taxon>
        <taxon>Goodeidae</taxon>
        <taxon>Characodon</taxon>
    </lineage>
</organism>
<evidence type="ECO:0000313" key="11">
    <source>
        <dbReference type="EMBL" id="MED6268174.1"/>
    </source>
</evidence>
<keyword evidence="3" id="KW-0963">Cytoplasm</keyword>
<dbReference type="SUPFAM" id="SSF50978">
    <property type="entry name" value="WD40 repeat-like"/>
    <property type="match status" value="1"/>
</dbReference>
<accession>A0ABU7CZM9</accession>
<evidence type="ECO:0000256" key="6">
    <source>
        <dbReference type="ARBA" id="ARBA00022846"/>
    </source>
</evidence>
<dbReference type="InterPro" id="IPR036322">
    <property type="entry name" value="WD40_repeat_dom_sf"/>
</dbReference>
<evidence type="ECO:0000256" key="2">
    <source>
        <dbReference type="ARBA" id="ARBA00004430"/>
    </source>
</evidence>
<evidence type="ECO:0000256" key="4">
    <source>
        <dbReference type="ARBA" id="ARBA00022574"/>
    </source>
</evidence>
<evidence type="ECO:0000256" key="7">
    <source>
        <dbReference type="ARBA" id="ARBA00023069"/>
    </source>
</evidence>
<dbReference type="PANTHER" id="PTHR12442">
    <property type="entry name" value="DYNEIN INTERMEDIATE CHAIN"/>
    <property type="match status" value="1"/>
</dbReference>
<name>A0ABU7CZM9_9TELE</name>
<sequence>MYEHPEQKVIMDGLETKQSNYAETVVDSSRNAERSLSLISSASTAISSFSLKDVEGFGTSLDTQLDLELIRMSEKFHYSLLVMERSILRNSFQCQLAAYRQLPLLEDPDTPVKPKEVEQKDHIEISGSPALECLWVFSCELSRGWSVSSMAWNKKNPDLLAVGYGETDSINQKPGLVCCWSIKNPMWPERIIHCDSTVTTLDFSANNPGQLAVGMCDGSISIYSVQNADNKSLFINSR</sequence>
<dbReference type="Gene3D" id="2.130.10.10">
    <property type="entry name" value="YVTN repeat-like/Quinoprotein amine dehydrogenase"/>
    <property type="match status" value="1"/>
</dbReference>
<dbReference type="InterPro" id="IPR050687">
    <property type="entry name" value="Dynein_IC"/>
</dbReference>
<reference evidence="11 12" key="1">
    <citation type="submission" date="2021-06" db="EMBL/GenBank/DDBJ databases">
        <authorList>
            <person name="Palmer J.M."/>
        </authorList>
    </citation>
    <scope>NUCLEOTIDE SEQUENCE [LARGE SCALE GENOMIC DNA]</scope>
    <source>
        <strain evidence="11 12">CL_MEX2019</strain>
        <tissue evidence="11">Muscle</tissue>
    </source>
</reference>
<evidence type="ECO:0000256" key="5">
    <source>
        <dbReference type="ARBA" id="ARBA00022737"/>
    </source>
</evidence>
<keyword evidence="12" id="KW-1185">Reference proteome</keyword>
<evidence type="ECO:0000256" key="1">
    <source>
        <dbReference type="ARBA" id="ARBA00004230"/>
    </source>
</evidence>
<keyword evidence="9" id="KW-0966">Cell projection</keyword>
<evidence type="ECO:0000256" key="9">
    <source>
        <dbReference type="ARBA" id="ARBA00023273"/>
    </source>
</evidence>
<evidence type="ECO:0008006" key="13">
    <source>
        <dbReference type="Google" id="ProtNLM"/>
    </source>
</evidence>
<keyword evidence="8" id="KW-0206">Cytoskeleton</keyword>
<comment type="subcellular location">
    <subcellularLocation>
        <location evidence="1">Cell projection</location>
        <location evidence="1">Cilium</location>
        <location evidence="1">Flagellum</location>
    </subcellularLocation>
    <subcellularLocation>
        <location evidence="2">Cytoplasm</location>
        <location evidence="2">Cytoskeleton</location>
        <location evidence="2">Cilium axoneme</location>
    </subcellularLocation>
    <subcellularLocation>
        <location evidence="10">Dynein axonemal particle</location>
    </subcellularLocation>
</comment>
<dbReference type="EMBL" id="JAHUTJ010009991">
    <property type="protein sequence ID" value="MED6268174.1"/>
    <property type="molecule type" value="Genomic_DNA"/>
</dbReference>
<gene>
    <name evidence="11" type="ORF">CHARACLAT_019642</name>
</gene>
<evidence type="ECO:0000256" key="10">
    <source>
        <dbReference type="ARBA" id="ARBA00024190"/>
    </source>
</evidence>